<dbReference type="EMBL" id="BPRA01000012">
    <property type="protein sequence ID" value="GJE56286.1"/>
    <property type="molecule type" value="Genomic_DNA"/>
</dbReference>
<evidence type="ECO:0000313" key="2">
    <source>
        <dbReference type="Proteomes" id="UP001055101"/>
    </source>
</evidence>
<reference evidence="1" key="2">
    <citation type="submission" date="2021-08" db="EMBL/GenBank/DDBJ databases">
        <authorList>
            <person name="Tani A."/>
            <person name="Ola A."/>
            <person name="Ogura Y."/>
            <person name="Katsura K."/>
            <person name="Hayashi T."/>
        </authorList>
    </citation>
    <scope>NUCLEOTIDE SEQUENCE</scope>
    <source>
        <strain evidence="1">DSM 23674</strain>
    </source>
</reference>
<protein>
    <recommendedName>
        <fullName evidence="3">Nitrate reductase</fullName>
    </recommendedName>
</protein>
<dbReference type="Proteomes" id="UP001055101">
    <property type="component" value="Unassembled WGS sequence"/>
</dbReference>
<sequence>MALFGFGRPRPGDAERQAGRERVAAWAREAGGYGEGVVLKVNEIVCADPACPGFETVILVMAPGQRSVALKIVKPLADVTQDDVARAIRADG</sequence>
<evidence type="ECO:0008006" key="3">
    <source>
        <dbReference type="Google" id="ProtNLM"/>
    </source>
</evidence>
<keyword evidence="2" id="KW-1185">Reference proteome</keyword>
<evidence type="ECO:0000313" key="1">
    <source>
        <dbReference type="EMBL" id="GJE56286.1"/>
    </source>
</evidence>
<dbReference type="RefSeq" id="WP_147814607.1">
    <property type="nucleotide sequence ID" value="NZ_BPRA01000012.1"/>
</dbReference>
<proteinExistence type="predicted"/>
<name>A0ABQ4TNQ1_9HYPH</name>
<gene>
    <name evidence="1" type="ORF">EKPJFOCH_2787</name>
</gene>
<organism evidence="1 2">
    <name type="scientific">Methylobacterium thuringiense</name>
    <dbReference type="NCBI Taxonomy" id="1003091"/>
    <lineage>
        <taxon>Bacteria</taxon>
        <taxon>Pseudomonadati</taxon>
        <taxon>Pseudomonadota</taxon>
        <taxon>Alphaproteobacteria</taxon>
        <taxon>Hyphomicrobiales</taxon>
        <taxon>Methylobacteriaceae</taxon>
        <taxon>Methylobacterium</taxon>
    </lineage>
</organism>
<comment type="caution">
    <text evidence="1">The sequence shown here is derived from an EMBL/GenBank/DDBJ whole genome shotgun (WGS) entry which is preliminary data.</text>
</comment>
<reference evidence="1" key="1">
    <citation type="journal article" date="2021" name="Front. Microbiol.">
        <title>Comprehensive Comparative Genomics and Phenotyping of Methylobacterium Species.</title>
        <authorList>
            <person name="Alessa O."/>
            <person name="Ogura Y."/>
            <person name="Fujitani Y."/>
            <person name="Takami H."/>
            <person name="Hayashi T."/>
            <person name="Sahin N."/>
            <person name="Tani A."/>
        </authorList>
    </citation>
    <scope>NUCLEOTIDE SEQUENCE</scope>
    <source>
        <strain evidence="1">DSM 23674</strain>
    </source>
</reference>
<accession>A0ABQ4TNQ1</accession>